<evidence type="ECO:0000313" key="1">
    <source>
        <dbReference type="EMBL" id="GAA4476610.1"/>
    </source>
</evidence>
<reference evidence="2" key="1">
    <citation type="journal article" date="2019" name="Int. J. Syst. Evol. Microbiol.">
        <title>The Global Catalogue of Microorganisms (GCM) 10K type strain sequencing project: providing services to taxonomists for standard genome sequencing and annotation.</title>
        <authorList>
            <consortium name="The Broad Institute Genomics Platform"/>
            <consortium name="The Broad Institute Genome Sequencing Center for Infectious Disease"/>
            <person name="Wu L."/>
            <person name="Ma J."/>
        </authorList>
    </citation>
    <scope>NUCLEOTIDE SEQUENCE [LARGE SCALE GENOMIC DNA]</scope>
    <source>
        <strain evidence="2">JCM 32206</strain>
    </source>
</reference>
<evidence type="ECO:0000313" key="2">
    <source>
        <dbReference type="Proteomes" id="UP001501183"/>
    </source>
</evidence>
<dbReference type="RefSeq" id="WP_345343569.1">
    <property type="nucleotide sequence ID" value="NZ_BAABFB010000029.1"/>
</dbReference>
<dbReference type="EMBL" id="BAABFB010000029">
    <property type="protein sequence ID" value="GAA4476610.1"/>
    <property type="molecule type" value="Genomic_DNA"/>
</dbReference>
<accession>A0ABP8NZW2</accession>
<protein>
    <submittedName>
        <fullName evidence="1">Uncharacterized protein</fullName>
    </submittedName>
</protein>
<proteinExistence type="predicted"/>
<keyword evidence="2" id="KW-1185">Reference proteome</keyword>
<dbReference type="Proteomes" id="UP001501183">
    <property type="component" value="Unassembled WGS sequence"/>
</dbReference>
<name>A0ABP8NZW2_9NOCA</name>
<comment type="caution">
    <text evidence="1">The sequence shown here is derived from an EMBL/GenBank/DDBJ whole genome shotgun (WGS) entry which is preliminary data.</text>
</comment>
<sequence>MTPPVHPTGPDTRRARWSWRDTAVVVGIVAAGIGAAWALPHGTPADETASTTPGYVTEPVTYPVEIPGCDEVGPPPKRDTGFGWTAYGASSGYSDPDFPWLTATKATAMTDALRGALPPDVEVRFDAPSRMLVFQPIFRINPDTIPDGADVGGSSEARGTLLRAGSAGRLDASVREWNRPVPACVAGELDERRTLPDGTVVDVLDTWSELRGTRTLARAATAYPPDGSRVIASLTDQAGSSGDGGAAHSGALPLTVDELAAIAADPGLRTTTAVPAGTAPARMDCGGGVEPMGDPLDRGDVDRLAAALTMAWAALGPLAATPDRPVGSVEVAGSARDAACLELALSGPAGAGRLGVTIAVNTSAPEEFTAADALPDGTRVRTTTDEGTTWVTAVRPSGTAVTVTLSGAGPTPEQLVALATAPGLDL</sequence>
<organism evidence="1 2">
    <name type="scientific">Rhodococcus olei</name>
    <dbReference type="NCBI Taxonomy" id="2161675"/>
    <lineage>
        <taxon>Bacteria</taxon>
        <taxon>Bacillati</taxon>
        <taxon>Actinomycetota</taxon>
        <taxon>Actinomycetes</taxon>
        <taxon>Mycobacteriales</taxon>
        <taxon>Nocardiaceae</taxon>
        <taxon>Rhodococcus</taxon>
    </lineage>
</organism>
<gene>
    <name evidence="1" type="ORF">GCM10023094_16880</name>
</gene>